<evidence type="ECO:0000313" key="3">
    <source>
        <dbReference type="Proteomes" id="UP000051221"/>
    </source>
</evidence>
<dbReference type="RefSeq" id="WP_038151833.1">
    <property type="nucleotide sequence ID" value="NZ_CABLCD010000014.1"/>
</dbReference>
<organism evidence="2 3">
    <name type="scientific">Vibrio furnissii</name>
    <dbReference type="NCBI Taxonomy" id="29494"/>
    <lineage>
        <taxon>Bacteria</taxon>
        <taxon>Pseudomonadati</taxon>
        <taxon>Pseudomonadota</taxon>
        <taxon>Gammaproteobacteria</taxon>
        <taxon>Vibrionales</taxon>
        <taxon>Vibrionaceae</taxon>
        <taxon>Vibrio</taxon>
    </lineage>
</organism>
<feature type="transmembrane region" description="Helical" evidence="1">
    <location>
        <begin position="183"/>
        <end position="200"/>
    </location>
</feature>
<sequence>MKLWDHPMSDNDLRQCLRIATGATLGFTFNKLMGWNYGVFYTVTPMLLLGMVPVMSAHAARQLLAAAVVCGLEVGILGGLFGSHPGMMTLIAFFLFLYKFACMSKGSLFLFGANSVISLSIMLHFASYPTTDLNELIFGNFYANILSVMIAYLMTFLIPDTEPRQPPPRPATPKQSHRMRHEALMGASITTLSFVVFQVFDLSDSLSAQATTILLLFPMHWNGAMGYARKRGMGTILGVTFGLAGQLLLYDWSDLLLFVVPLLWLGSMLFSYMHVKESSGSGAGFGGLTTLGILFGQYLSPGGDLVYSALYRVSSIFFAIVVTLMITYLIHRILNSFESTRFGPIEG</sequence>
<reference evidence="2 3" key="1">
    <citation type="submission" date="2015-08" db="EMBL/GenBank/DDBJ databases">
        <title>Antibacterial properties of a collection of Vibrionaceae strains.</title>
        <authorList>
            <person name="Giubergia S."/>
        </authorList>
    </citation>
    <scope>NUCLEOTIDE SEQUENCE [LARGE SCALE GENOMIC DNA]</scope>
    <source>
        <strain evidence="2 3">S0821</strain>
    </source>
</reference>
<keyword evidence="1" id="KW-0472">Membrane</keyword>
<keyword evidence="1" id="KW-1133">Transmembrane helix</keyword>
<dbReference type="Proteomes" id="UP000051221">
    <property type="component" value="Unassembled WGS sequence"/>
</dbReference>
<dbReference type="InParanoid" id="A0A0Q2V2U3"/>
<dbReference type="PIRSF" id="PIRSF029594">
    <property type="entry name" value="UCP029594"/>
    <property type="match status" value="1"/>
</dbReference>
<feature type="transmembrane region" description="Helical" evidence="1">
    <location>
        <begin position="206"/>
        <end position="225"/>
    </location>
</feature>
<proteinExistence type="predicted"/>
<dbReference type="GeneID" id="50537556"/>
<accession>A0A0Q2V2U3</accession>
<evidence type="ECO:0000256" key="1">
    <source>
        <dbReference type="SAM" id="Phobius"/>
    </source>
</evidence>
<protein>
    <submittedName>
        <fullName evidence="2">1,4-alpha-glucan branching protein</fullName>
    </submittedName>
</protein>
<gene>
    <name evidence="2" type="ORF">AMR76_05160</name>
</gene>
<feature type="transmembrane region" description="Helical" evidence="1">
    <location>
        <begin position="255"/>
        <end position="275"/>
    </location>
</feature>
<feature type="transmembrane region" description="Helical" evidence="1">
    <location>
        <begin position="311"/>
        <end position="331"/>
    </location>
</feature>
<keyword evidence="3" id="KW-1185">Reference proteome</keyword>
<dbReference type="AlphaFoldDB" id="A0A0Q2V2U3"/>
<dbReference type="Pfam" id="PF11168">
    <property type="entry name" value="DUF2955"/>
    <property type="match status" value="1"/>
</dbReference>
<evidence type="ECO:0000313" key="2">
    <source>
        <dbReference type="EMBL" id="KQH87112.1"/>
    </source>
</evidence>
<dbReference type="EMBL" id="LKHS01000004">
    <property type="protein sequence ID" value="KQH87112.1"/>
    <property type="molecule type" value="Genomic_DNA"/>
</dbReference>
<keyword evidence="1" id="KW-0812">Transmembrane</keyword>
<feature type="transmembrane region" description="Helical" evidence="1">
    <location>
        <begin position="141"/>
        <end position="159"/>
    </location>
</feature>
<dbReference type="InterPro" id="IPR016926">
    <property type="entry name" value="UCP029594"/>
</dbReference>
<feature type="transmembrane region" description="Helical" evidence="1">
    <location>
        <begin position="232"/>
        <end position="249"/>
    </location>
</feature>
<comment type="caution">
    <text evidence="2">The sequence shown here is derived from an EMBL/GenBank/DDBJ whole genome shotgun (WGS) entry which is preliminary data.</text>
</comment>
<feature type="transmembrane region" description="Helical" evidence="1">
    <location>
        <begin position="35"/>
        <end position="56"/>
    </location>
</feature>
<dbReference type="InterPro" id="IPR022604">
    <property type="entry name" value="DUF2955"/>
</dbReference>
<name>A0A0Q2V2U3_VIBFU</name>
<feature type="transmembrane region" description="Helical" evidence="1">
    <location>
        <begin position="108"/>
        <end position="129"/>
    </location>
</feature>
<feature type="transmembrane region" description="Helical" evidence="1">
    <location>
        <begin position="282"/>
        <end position="299"/>
    </location>
</feature>